<dbReference type="PANTHER" id="PTHR13317:SF4">
    <property type="entry name" value="TRANSMEMBRANE ANTERIOR POSTERIOR TRANSFORMATION PROTEIN 1 HOMOLOG"/>
    <property type="match status" value="1"/>
</dbReference>
<comment type="similarity">
    <text evidence="2">Belongs to the TAPT1 family.</text>
</comment>
<gene>
    <name evidence="7" type="ORF">X943_002384</name>
</gene>
<dbReference type="EMBL" id="JAHBMH010000024">
    <property type="protein sequence ID" value="KAK1938572.1"/>
    <property type="molecule type" value="Genomic_DNA"/>
</dbReference>
<keyword evidence="3 6" id="KW-0812">Transmembrane</keyword>
<name>A0AAD9LK58_BABDI</name>
<keyword evidence="8" id="KW-1185">Reference proteome</keyword>
<keyword evidence="5 6" id="KW-0472">Membrane</keyword>
<keyword evidence="4 6" id="KW-1133">Transmembrane helix</keyword>
<proteinExistence type="inferred from homology"/>
<dbReference type="Pfam" id="PF05346">
    <property type="entry name" value="DUF747"/>
    <property type="match status" value="1"/>
</dbReference>
<evidence type="ECO:0000256" key="1">
    <source>
        <dbReference type="ARBA" id="ARBA00004141"/>
    </source>
</evidence>
<evidence type="ECO:0000256" key="5">
    <source>
        <dbReference type="ARBA" id="ARBA00023136"/>
    </source>
</evidence>
<accession>A0AAD9LK58</accession>
<evidence type="ECO:0000313" key="7">
    <source>
        <dbReference type="EMBL" id="KAK1938572.1"/>
    </source>
</evidence>
<dbReference type="PANTHER" id="PTHR13317">
    <property type="entry name" value="TRANSMEMBRANE ANTERIOR POSTERIOR TRANSFORMATION PROTEIN 1 HOMOLOG"/>
    <property type="match status" value="1"/>
</dbReference>
<dbReference type="GO" id="GO:0005789">
    <property type="term" value="C:endoplasmic reticulum membrane"/>
    <property type="evidence" value="ECO:0007669"/>
    <property type="project" value="TreeGrafter"/>
</dbReference>
<reference evidence="7" key="2">
    <citation type="submission" date="2021-05" db="EMBL/GenBank/DDBJ databases">
        <authorList>
            <person name="Pain A."/>
        </authorList>
    </citation>
    <scope>NUCLEOTIDE SEQUENCE</scope>
    <source>
        <strain evidence="7">1802A</strain>
    </source>
</reference>
<sequence length="795" mass="90082">MAAFWKSLMDFVSLELHGAPFSIREDCTRGCSRAKDIVTVDEDAKVKESKASCTADKCIIEDPLDFMPKNSLKHMKMLPRHFEKLMCHSLCICMDSLLFEMTMMPLQAVGTLLCIIQNAAEMAGETYRRHLSVLLHDIWISPPTHPGNTSVAYVAHKSTAHVMDNRVVQLQNAGMSNAKRKYRNCGNEMSSIGEKDNIKVAANVNGTNKIMKEETKMADNFVPYRRNNMASLPTEGVESCRDAEPMNTSEINHNGGKSNQTLSSLKAKDEESCYMINPSEACGLVRFLALIFAVFMLSHIDTSRVYHNIRGQPFIKLYVIFNMLEICERLCRSFGRDCTDILMRSSIKLYKRFSNFTIRSQKMHEDLISAKSQEGVRISEEITENHIDKSYSKTVASHNPILEENKSTGCLASKNAVEHREGYLKNTSAESFHAPLGHEVVEGYENNNLGKLNGDALPSEEIFKLSDKVMTNINNNPGTMYNGTGDEQLDLVKGSKIIGNCKRNTCDSSIIAGYTKDISSYSNCGTKAAETSHNWESWNSEVPVLCMRFLLVVIYVIFHSFMHLIRVLSLNIAINSSDSAMFLLLVTNNFAEIKTTVFKKYNETSLFTIVATDAVERFHLCFDAMLVFFKMSTVECPLKSYITVSRWLIKMLMLEVMIDYFKHSFLLKFNRIRGDIFKRYSEVLIGDVLLSRCQRKRKELVNFNFRVMCKGAYAFSHISSWRLGFMSTPMLTLIVCNVPYMRNGLTMDRFISVLCIWLSLLFLKITTSILLVAYAIKNHKGLQSLQPPMDTISAL</sequence>
<dbReference type="AlphaFoldDB" id="A0AAD9LK58"/>
<organism evidence="7 8">
    <name type="scientific">Babesia divergens</name>
    <dbReference type="NCBI Taxonomy" id="32595"/>
    <lineage>
        <taxon>Eukaryota</taxon>
        <taxon>Sar</taxon>
        <taxon>Alveolata</taxon>
        <taxon>Apicomplexa</taxon>
        <taxon>Aconoidasida</taxon>
        <taxon>Piroplasmida</taxon>
        <taxon>Babesiidae</taxon>
        <taxon>Babesia</taxon>
    </lineage>
</organism>
<evidence type="ECO:0000313" key="8">
    <source>
        <dbReference type="Proteomes" id="UP001195914"/>
    </source>
</evidence>
<evidence type="ECO:0000256" key="3">
    <source>
        <dbReference type="ARBA" id="ARBA00022692"/>
    </source>
</evidence>
<comment type="subcellular location">
    <subcellularLocation>
        <location evidence="1">Membrane</location>
        <topology evidence="1">Multi-pass membrane protein</topology>
    </subcellularLocation>
</comment>
<evidence type="ECO:0000256" key="6">
    <source>
        <dbReference type="SAM" id="Phobius"/>
    </source>
</evidence>
<dbReference type="Proteomes" id="UP001195914">
    <property type="component" value="Unassembled WGS sequence"/>
</dbReference>
<comment type="caution">
    <text evidence="7">The sequence shown here is derived from an EMBL/GenBank/DDBJ whole genome shotgun (WGS) entry which is preliminary data.</text>
</comment>
<protein>
    <submittedName>
        <fullName evidence="7">Eukaryotic membrane protein</fullName>
    </submittedName>
</protein>
<dbReference type="InterPro" id="IPR008010">
    <property type="entry name" value="Tatp1"/>
</dbReference>
<evidence type="ECO:0000256" key="2">
    <source>
        <dbReference type="ARBA" id="ARBA00008803"/>
    </source>
</evidence>
<evidence type="ECO:0000256" key="4">
    <source>
        <dbReference type="ARBA" id="ARBA00022989"/>
    </source>
</evidence>
<feature type="transmembrane region" description="Helical" evidence="6">
    <location>
        <begin position="750"/>
        <end position="776"/>
    </location>
</feature>
<reference evidence="7" key="1">
    <citation type="journal article" date="2014" name="Nucleic Acids Res.">
        <title>The evolutionary dynamics of variant antigen genes in Babesia reveal a history of genomic innovation underlying host-parasite interaction.</title>
        <authorList>
            <person name="Jackson A.P."/>
            <person name="Otto T.D."/>
            <person name="Darby A."/>
            <person name="Ramaprasad A."/>
            <person name="Xia D."/>
            <person name="Echaide I.E."/>
            <person name="Farber M."/>
            <person name="Gahlot S."/>
            <person name="Gamble J."/>
            <person name="Gupta D."/>
            <person name="Gupta Y."/>
            <person name="Jackson L."/>
            <person name="Malandrin L."/>
            <person name="Malas T.B."/>
            <person name="Moussa E."/>
            <person name="Nair M."/>
            <person name="Reid A.J."/>
            <person name="Sanders M."/>
            <person name="Sharma J."/>
            <person name="Tracey A."/>
            <person name="Quail M.A."/>
            <person name="Weir W."/>
            <person name="Wastling J.M."/>
            <person name="Hall N."/>
            <person name="Willadsen P."/>
            <person name="Lingelbach K."/>
            <person name="Shiels B."/>
            <person name="Tait A."/>
            <person name="Berriman M."/>
            <person name="Allred D.R."/>
            <person name="Pain A."/>
        </authorList>
    </citation>
    <scope>NUCLEOTIDE SEQUENCE</scope>
    <source>
        <strain evidence="7">1802A</strain>
    </source>
</reference>